<dbReference type="EMBL" id="JAHZIJ010000002">
    <property type="protein sequence ID" value="MBW7474310.1"/>
    <property type="molecule type" value="Genomic_DNA"/>
</dbReference>
<feature type="coiled-coil region" evidence="1">
    <location>
        <begin position="239"/>
        <end position="305"/>
    </location>
</feature>
<reference evidence="3 4" key="1">
    <citation type="submission" date="2021-07" db="EMBL/GenBank/DDBJ databases">
        <title>Paenibacillus radiodurans sp. nov., isolated from the southeastern edge of Tengger Desert.</title>
        <authorList>
            <person name="Zhang G."/>
        </authorList>
    </citation>
    <scope>NUCLEOTIDE SEQUENCE [LARGE SCALE GENOMIC DNA]</scope>
    <source>
        <strain evidence="3 4">DT7-4</strain>
    </source>
</reference>
<evidence type="ECO:0000313" key="3">
    <source>
        <dbReference type="EMBL" id="MBW7474310.1"/>
    </source>
</evidence>
<feature type="region of interest" description="Disordered" evidence="2">
    <location>
        <begin position="338"/>
        <end position="369"/>
    </location>
</feature>
<dbReference type="InterPro" id="IPR027417">
    <property type="entry name" value="P-loop_NTPase"/>
</dbReference>
<dbReference type="Pfam" id="PF13558">
    <property type="entry name" value="SbcC_Walker_B"/>
    <property type="match status" value="1"/>
</dbReference>
<organism evidence="3 4">
    <name type="scientific">Paenibacillus oenotherae</name>
    <dbReference type="NCBI Taxonomy" id="1435645"/>
    <lineage>
        <taxon>Bacteria</taxon>
        <taxon>Bacillati</taxon>
        <taxon>Bacillota</taxon>
        <taxon>Bacilli</taxon>
        <taxon>Bacillales</taxon>
        <taxon>Paenibacillaceae</taxon>
        <taxon>Paenibacillus</taxon>
    </lineage>
</organism>
<sequence length="1416" mass="164080">MKKRSNPFIPAAVGYINFWVYTQEEYDFYKGNILFGGENGQGKSVSMQSIIPLLLDGNKHPSRIDPFGTSKKKLIDYMKVNDEIVPGKISYLYIVYERERTKDVVTTGLGLRSKSDGTVESWGFIVKGERPGSFFSLVESEGFNENGVEVFKPKTKQQLREELKKRPNATFTDGQSEYATAVNNVVFNFAGGVDQLKELTNLLIQVRSPKLSKELKPSILYDALKYSLPELSFEVVSRISNTIKDIDDRNRQIERTEQDLELARILSLEYKKYLEATLRNASTKFVEAKDEKDKATKLLKNTQDDMHKKRAIEIRTNDELEDMNIELSVKENKLDTLESPELRSLNNRMISADSEKTSKEQELQDKQDKLEDNNKRLFHIQGNVKRFEENSYQLEKSIQAQIRDIQSVGEEIQFHENESYLTSAKAHLEDCRKDNQYFNSWLNRLNDHIKKLKHIIKLFTDENNAKEKMEQKKADIREIDLQVLDATKEYNKALDVIEREKEAFKREFRLWLHKNEVFTIPQSVIGYLMNVVENLFEVDNMTAQMVEHELAQIKEKLLKPIEDRFSENRAAIINTQNDIESLKKEIDELHQVKEVEPRSRRQKTKQQRTLLEQQGIPFIPFYEAVDFREGVSEETKERIESALLDMGLLDALIVSEKHREKVNANDAVIIPNKDQGKHKDSGLSSILKVVPPKTEIVIADIESVLLSISMEDLNAETSISKDGKYKHGLLQGYAVEQPLAAYIGEEARKRFREESIRQKEEMLEKAEHELKALKENETAIQDKKKQLQEEYNKRPVLDKIKSAYDEMRIKKRFKEQEILKQEKVKKLHQELVDIFNRKHNERTLVCQSLEGATTLESVSSMLEIAEDECRDKIIKLSNMLHTFSTNKIELEMALDNLEQAEQADEQLRDEISLLERGIKRAELLIKEIEEQLNKMDYEGIKQQIEITRNRINQLKEDIPKKIQLHAEVKSKREDLEVKIEDLKHVEAYKAKMLLAREEVLENELHARKVDGITDLYAYAKEHANEEPIKIESAIEKMSNALNRARFNGLENYTVQSIRVPYGSITFSEEDFGEDKDKRNSVELLVGERERLNITLSVDGFKINPSEFHDYLLALLEEQKQFLRKDEEALIQDVMIQGTGEQINELIKKAKKWKDDINVIMADMKNSIDLRLIWEPIAKDDKQASLSTLRLVELLGRDFNTLKDEDIEALSDHFMSKIYEAKDKLLSGSDVQNLEQALKQVLDYREWYQFKIMYTIEGQKEKTLNEDNLALLSGGERAMAIYIPLFSATYSKYTNAGEDAPYIVALDEAYAGVDDNNISEMFGIMKQYQFNYILTSQALWADYETVPGINIYVLSFDKTNRVVTSEPWKWDGQKIAMNEEMLKKRGVVVDDDGELELKDGVQVALDFDFVATKETME</sequence>
<evidence type="ECO:0000256" key="1">
    <source>
        <dbReference type="SAM" id="Coils"/>
    </source>
</evidence>
<proteinExistence type="predicted"/>
<dbReference type="Proteomes" id="UP000812277">
    <property type="component" value="Unassembled WGS sequence"/>
</dbReference>
<dbReference type="NCBIfam" id="TIGR02680">
    <property type="entry name" value="TIGR02680 family protein"/>
    <property type="match status" value="1"/>
</dbReference>
<gene>
    <name evidence="3" type="ORF">K0T92_06105</name>
</gene>
<comment type="caution">
    <text evidence="3">The sequence shown here is derived from an EMBL/GenBank/DDBJ whole genome shotgun (WGS) entry which is preliminary data.</text>
</comment>
<feature type="coiled-coil region" evidence="1">
    <location>
        <begin position="749"/>
        <end position="817"/>
    </location>
</feature>
<name>A0ABS7D305_9BACL</name>
<accession>A0ABS7D305</accession>
<dbReference type="InterPro" id="IPR013496">
    <property type="entry name" value="CHP02680"/>
</dbReference>
<evidence type="ECO:0000256" key="2">
    <source>
        <dbReference type="SAM" id="MobiDB-lite"/>
    </source>
</evidence>
<feature type="coiled-coil region" evidence="1">
    <location>
        <begin position="442"/>
        <end position="507"/>
    </location>
</feature>
<dbReference type="RefSeq" id="WP_219871531.1">
    <property type="nucleotide sequence ID" value="NZ_JAHZIJ010000002.1"/>
</dbReference>
<dbReference type="SUPFAM" id="SSF52540">
    <property type="entry name" value="P-loop containing nucleoside triphosphate hydrolases"/>
    <property type="match status" value="1"/>
</dbReference>
<feature type="compositionally biased region" description="Basic and acidic residues" evidence="2">
    <location>
        <begin position="353"/>
        <end position="369"/>
    </location>
</feature>
<protein>
    <submittedName>
        <fullName evidence="3">TIGR02680 family protein</fullName>
    </submittedName>
</protein>
<evidence type="ECO:0000313" key="4">
    <source>
        <dbReference type="Proteomes" id="UP000812277"/>
    </source>
</evidence>
<keyword evidence="4" id="KW-1185">Reference proteome</keyword>
<feature type="coiled-coil region" evidence="1">
    <location>
        <begin position="880"/>
        <end position="985"/>
    </location>
</feature>
<keyword evidence="1" id="KW-0175">Coiled coil</keyword>